<dbReference type="OrthoDB" id="341259at2759"/>
<protein>
    <recommendedName>
        <fullName evidence="6">Ankyrin repeat protein</fullName>
    </recommendedName>
</protein>
<evidence type="ECO:0000313" key="4">
    <source>
        <dbReference type="EMBL" id="KAG9394228.1"/>
    </source>
</evidence>
<dbReference type="Gene3D" id="1.25.40.20">
    <property type="entry name" value="Ankyrin repeat-containing domain"/>
    <property type="match status" value="2"/>
</dbReference>
<dbReference type="Pfam" id="PF04801">
    <property type="entry name" value="RPC5"/>
    <property type="match status" value="1"/>
</dbReference>
<proteinExistence type="predicted"/>
<reference evidence="4" key="1">
    <citation type="submission" date="2021-05" db="EMBL/GenBank/DDBJ databases">
        <title>A free-living protist that lacks canonical eukaryotic 1 DNA replication and segregation systems.</title>
        <authorList>
            <person name="Salas-Leiva D.E."/>
            <person name="Tromer E.C."/>
            <person name="Curtis B.A."/>
            <person name="Jerlstrom-Hultqvist J."/>
            <person name="Kolisko M."/>
            <person name="Yi Z."/>
            <person name="Salas-Leiva J.S."/>
            <person name="Gallot-Lavallee L."/>
            <person name="Kops G.J.P.L."/>
            <person name="Archibald J.M."/>
            <person name="Simpson A.G.B."/>
            <person name="Roger A.J."/>
        </authorList>
    </citation>
    <scope>NUCLEOTIDE SEQUENCE</scope>
    <source>
        <strain evidence="4">BICM</strain>
    </source>
</reference>
<dbReference type="Pfam" id="PF00023">
    <property type="entry name" value="Ank"/>
    <property type="match status" value="1"/>
</dbReference>
<dbReference type="PANTHER" id="PTHR24198:SF165">
    <property type="entry name" value="ANKYRIN REPEAT-CONTAINING PROTEIN-RELATED"/>
    <property type="match status" value="1"/>
</dbReference>
<dbReference type="PRINTS" id="PR01415">
    <property type="entry name" value="ANKYRIN"/>
</dbReference>
<gene>
    <name evidence="4" type="ORF">J8273_4330</name>
</gene>
<evidence type="ECO:0000256" key="3">
    <source>
        <dbReference type="PROSITE-ProRule" id="PRU00023"/>
    </source>
</evidence>
<name>A0A8J6AU43_9EUKA</name>
<feature type="repeat" description="ANK" evidence="3">
    <location>
        <begin position="42"/>
        <end position="74"/>
    </location>
</feature>
<dbReference type="EMBL" id="JAHDYR010000016">
    <property type="protein sequence ID" value="KAG9394228.1"/>
    <property type="molecule type" value="Genomic_DNA"/>
</dbReference>
<dbReference type="SUPFAM" id="SSF48403">
    <property type="entry name" value="Ankyrin repeat"/>
    <property type="match status" value="1"/>
</dbReference>
<dbReference type="GO" id="GO:0006351">
    <property type="term" value="P:DNA-templated transcription"/>
    <property type="evidence" value="ECO:0007669"/>
    <property type="project" value="InterPro"/>
</dbReference>
<evidence type="ECO:0000256" key="2">
    <source>
        <dbReference type="ARBA" id="ARBA00023043"/>
    </source>
</evidence>
<dbReference type="PANTHER" id="PTHR24198">
    <property type="entry name" value="ANKYRIN REPEAT AND PROTEIN KINASE DOMAIN-CONTAINING PROTEIN"/>
    <property type="match status" value="1"/>
</dbReference>
<dbReference type="AlphaFoldDB" id="A0A8J6AU43"/>
<dbReference type="PROSITE" id="PS50297">
    <property type="entry name" value="ANK_REP_REGION"/>
    <property type="match status" value="3"/>
</dbReference>
<feature type="repeat" description="ANK" evidence="3">
    <location>
        <begin position="142"/>
        <end position="174"/>
    </location>
</feature>
<organism evidence="4 5">
    <name type="scientific">Carpediemonas membranifera</name>
    <dbReference type="NCBI Taxonomy" id="201153"/>
    <lineage>
        <taxon>Eukaryota</taxon>
        <taxon>Metamonada</taxon>
        <taxon>Carpediemonas-like organisms</taxon>
        <taxon>Carpediemonas</taxon>
    </lineage>
</organism>
<evidence type="ECO:0008006" key="6">
    <source>
        <dbReference type="Google" id="ProtNLM"/>
    </source>
</evidence>
<feature type="repeat" description="ANK" evidence="3">
    <location>
        <begin position="109"/>
        <end position="141"/>
    </location>
</feature>
<dbReference type="InterPro" id="IPR036770">
    <property type="entry name" value="Ankyrin_rpt-contain_sf"/>
</dbReference>
<accession>A0A8J6AU43</accession>
<keyword evidence="1" id="KW-0677">Repeat</keyword>
<dbReference type="InterPro" id="IPR006886">
    <property type="entry name" value="RNA_pol_III_Rpc5"/>
</dbReference>
<keyword evidence="5" id="KW-1185">Reference proteome</keyword>
<evidence type="ECO:0000313" key="5">
    <source>
        <dbReference type="Proteomes" id="UP000717585"/>
    </source>
</evidence>
<dbReference type="PROSITE" id="PS50088">
    <property type="entry name" value="ANK_REPEAT"/>
    <property type="match status" value="3"/>
</dbReference>
<dbReference type="Pfam" id="PF12796">
    <property type="entry name" value="Ank_2"/>
    <property type="match status" value="1"/>
</dbReference>
<sequence>MDTSGKDGIDITYDLYEAVNAENAEKVSQMIALGADVNSHVMGHTPLHMAVQTGNAELVRLLLEASADPTAVDGDGTSVIHAATEIGAADCVAALLAHNQALVNTVGEAGFTILHVAVEMGDVDMLGLILTAPVEVNTRIQGGSTAVNMAAEHGLAGIVKMLLEVGADPTIPDDDGDTPMSNATREGHQDVVAILEARETLDPRRVDHLSNSSAGKTSAAEMGEEKSYREENVLHRFPVYLSNEIKELYLFQFPLRPSDRHYPIDDPETIMRYNEEFYTTKRVAKSKDGRKEAISVDVVSDRSVDIEYGLETTTPEFDTEAPHQITKNKLTGTYVKSKTTFAVGHLMPTDTAEGHQLTLTPITGIMQVRPTFTHLDQLAEGETAFNPAHRPKTQMTVDAEIQHRTVPLHFSPSVDNVARFRGIAVRASKLDEVGQDPEKNIDVLDTEALIAHLTTTTRAKPGATTQNAADTTEEDIRTRIRRNLRKYIEVDSRVANSQRAVITNVETLLAACSVQSPDQLKAFYHILGDLFLGIRGHLVPRAAPAGCSSPGTSQWHYNLLLLILRNESVIKAKELRAAQPSIALNYDDLIRQLPTKVDPSEGTCLDAPTTHSHMTHQVAVELEMTQGHDWELLLKGVKQALGDTLEAGGYLEKVLTPTSPHSPTADERGFFETEPAFPSFQWRVKEDASLYWRRTGDENTMKIAAALAKSTTIAVDGDVHVFSASVAQFKKSLVEVFRYTGPTVRTQKLKDLGFVDQCISNMNYILRVHE</sequence>
<evidence type="ECO:0000256" key="1">
    <source>
        <dbReference type="ARBA" id="ARBA00022737"/>
    </source>
</evidence>
<dbReference type="Proteomes" id="UP000717585">
    <property type="component" value="Unassembled WGS sequence"/>
</dbReference>
<dbReference type="GO" id="GO:0005634">
    <property type="term" value="C:nucleus"/>
    <property type="evidence" value="ECO:0007669"/>
    <property type="project" value="InterPro"/>
</dbReference>
<dbReference type="InterPro" id="IPR002110">
    <property type="entry name" value="Ankyrin_rpt"/>
</dbReference>
<comment type="caution">
    <text evidence="4">The sequence shown here is derived from an EMBL/GenBank/DDBJ whole genome shotgun (WGS) entry which is preliminary data.</text>
</comment>
<dbReference type="SMART" id="SM00248">
    <property type="entry name" value="ANK"/>
    <property type="match status" value="6"/>
</dbReference>
<keyword evidence="2 3" id="KW-0040">ANK repeat</keyword>